<dbReference type="GO" id="GO:0016020">
    <property type="term" value="C:membrane"/>
    <property type="evidence" value="ECO:0007669"/>
    <property type="project" value="GOC"/>
</dbReference>
<evidence type="ECO:0000256" key="8">
    <source>
        <dbReference type="ARBA" id="ARBA00022679"/>
    </source>
</evidence>
<gene>
    <name evidence="11" type="primary">lpxB</name>
    <name evidence="12" type="ORF">DU002_13945</name>
</gene>
<dbReference type="EC" id="2.4.1.182" evidence="3 11"/>
<evidence type="ECO:0000256" key="7">
    <source>
        <dbReference type="ARBA" id="ARBA00022676"/>
    </source>
</evidence>
<dbReference type="EMBL" id="QPID01000008">
    <property type="protein sequence ID" value="RCU48879.1"/>
    <property type="molecule type" value="Genomic_DNA"/>
</dbReference>
<keyword evidence="6 11" id="KW-0441">Lipid A biosynthesis</keyword>
<evidence type="ECO:0000256" key="4">
    <source>
        <dbReference type="ARBA" id="ARBA00020902"/>
    </source>
</evidence>
<comment type="function">
    <text evidence="1 11">Condensation of UDP-2,3-diacylglucosamine and 2,3-diacylglucosamine-1-phosphate to form lipid A disaccharide, a precursor of lipid A, a phosphorylated glycolipid that anchors the lipopolysaccharide to the outer membrane of the cell.</text>
</comment>
<dbReference type="OrthoDB" id="9801642at2"/>
<evidence type="ECO:0000313" key="12">
    <source>
        <dbReference type="EMBL" id="RCU48879.1"/>
    </source>
</evidence>
<dbReference type="PANTHER" id="PTHR30372">
    <property type="entry name" value="LIPID-A-DISACCHARIDE SYNTHASE"/>
    <property type="match status" value="1"/>
</dbReference>
<comment type="similarity">
    <text evidence="2 11">Belongs to the LpxB family.</text>
</comment>
<comment type="pathway">
    <text evidence="11">Bacterial outer membrane biogenesis; LPS lipid A biosynthesis.</text>
</comment>
<dbReference type="Proteomes" id="UP000252558">
    <property type="component" value="Unassembled WGS sequence"/>
</dbReference>
<name>A0A368NHJ5_9GAMM</name>
<dbReference type="InterPro" id="IPR003835">
    <property type="entry name" value="Glyco_trans_19"/>
</dbReference>
<keyword evidence="8 11" id="KW-0808">Transferase</keyword>
<evidence type="ECO:0000256" key="10">
    <source>
        <dbReference type="ARBA" id="ARBA00048975"/>
    </source>
</evidence>
<dbReference type="SUPFAM" id="SSF53756">
    <property type="entry name" value="UDP-Glycosyltransferase/glycogen phosphorylase"/>
    <property type="match status" value="1"/>
</dbReference>
<evidence type="ECO:0000256" key="5">
    <source>
        <dbReference type="ARBA" id="ARBA00022516"/>
    </source>
</evidence>
<evidence type="ECO:0000256" key="1">
    <source>
        <dbReference type="ARBA" id="ARBA00002056"/>
    </source>
</evidence>
<protein>
    <recommendedName>
        <fullName evidence="4 11">Lipid-A-disaccharide synthase</fullName>
        <ecNumber evidence="3 11">2.4.1.182</ecNumber>
    </recommendedName>
</protein>
<evidence type="ECO:0000256" key="9">
    <source>
        <dbReference type="ARBA" id="ARBA00023098"/>
    </source>
</evidence>
<dbReference type="UniPathway" id="UPA00973"/>
<reference evidence="12 13" key="1">
    <citation type="submission" date="2018-07" db="EMBL/GenBank/DDBJ databases">
        <title>Corallincola holothuriorum sp. nov., a new facultative anaerobe isolated from sea cucumber Apostichopus japonicus.</title>
        <authorList>
            <person name="Xia H."/>
        </authorList>
    </citation>
    <scope>NUCLEOTIDE SEQUENCE [LARGE SCALE GENOMIC DNA]</scope>
    <source>
        <strain evidence="12 13">C4</strain>
    </source>
</reference>
<comment type="catalytic activity">
    <reaction evidence="10 11">
        <text>a lipid X + a UDP-2-N,3-O-bis[(3R)-3-hydroxyacyl]-alpha-D-glucosamine = a lipid A disaccharide + UDP + H(+)</text>
        <dbReference type="Rhea" id="RHEA:67828"/>
        <dbReference type="ChEBI" id="CHEBI:15378"/>
        <dbReference type="ChEBI" id="CHEBI:58223"/>
        <dbReference type="ChEBI" id="CHEBI:137748"/>
        <dbReference type="ChEBI" id="CHEBI:176338"/>
        <dbReference type="ChEBI" id="CHEBI:176343"/>
        <dbReference type="EC" id="2.4.1.182"/>
    </reaction>
</comment>
<dbReference type="PANTHER" id="PTHR30372:SF4">
    <property type="entry name" value="LIPID-A-DISACCHARIDE SYNTHASE, MITOCHONDRIAL-RELATED"/>
    <property type="match status" value="1"/>
</dbReference>
<organism evidence="12 13">
    <name type="scientific">Corallincola holothuriorum</name>
    <dbReference type="NCBI Taxonomy" id="2282215"/>
    <lineage>
        <taxon>Bacteria</taxon>
        <taxon>Pseudomonadati</taxon>
        <taxon>Pseudomonadota</taxon>
        <taxon>Gammaproteobacteria</taxon>
        <taxon>Alteromonadales</taxon>
        <taxon>Psychromonadaceae</taxon>
        <taxon>Corallincola</taxon>
    </lineage>
</organism>
<keyword evidence="5 11" id="KW-0444">Lipid biosynthesis</keyword>
<dbReference type="CDD" id="cd01635">
    <property type="entry name" value="Glycosyltransferase_GTB-type"/>
    <property type="match status" value="1"/>
</dbReference>
<comment type="caution">
    <text evidence="12">The sequence shown here is derived from an EMBL/GenBank/DDBJ whole genome shotgun (WGS) entry which is preliminary data.</text>
</comment>
<keyword evidence="7 11" id="KW-0328">Glycosyltransferase</keyword>
<evidence type="ECO:0000256" key="11">
    <source>
        <dbReference type="HAMAP-Rule" id="MF_00392"/>
    </source>
</evidence>
<accession>A0A368NHJ5</accession>
<dbReference type="AlphaFoldDB" id="A0A368NHJ5"/>
<dbReference type="GO" id="GO:0009245">
    <property type="term" value="P:lipid A biosynthetic process"/>
    <property type="evidence" value="ECO:0007669"/>
    <property type="project" value="UniProtKB-UniRule"/>
</dbReference>
<evidence type="ECO:0000256" key="3">
    <source>
        <dbReference type="ARBA" id="ARBA00012687"/>
    </source>
</evidence>
<evidence type="ECO:0000313" key="13">
    <source>
        <dbReference type="Proteomes" id="UP000252558"/>
    </source>
</evidence>
<dbReference type="HAMAP" id="MF_00392">
    <property type="entry name" value="LpxB"/>
    <property type="match status" value="1"/>
</dbReference>
<keyword evidence="13" id="KW-1185">Reference proteome</keyword>
<proteinExistence type="inferred from homology"/>
<dbReference type="Pfam" id="PF02684">
    <property type="entry name" value="LpxB"/>
    <property type="match status" value="1"/>
</dbReference>
<evidence type="ECO:0000256" key="2">
    <source>
        <dbReference type="ARBA" id="ARBA00007868"/>
    </source>
</evidence>
<dbReference type="GO" id="GO:0008915">
    <property type="term" value="F:lipid-A-disaccharide synthase activity"/>
    <property type="evidence" value="ECO:0007669"/>
    <property type="project" value="UniProtKB-UniRule"/>
</dbReference>
<keyword evidence="9 11" id="KW-0443">Lipid metabolism</keyword>
<dbReference type="NCBIfam" id="TIGR00215">
    <property type="entry name" value="lpxB"/>
    <property type="match status" value="1"/>
</dbReference>
<evidence type="ECO:0000256" key="6">
    <source>
        <dbReference type="ARBA" id="ARBA00022556"/>
    </source>
</evidence>
<dbReference type="GO" id="GO:0005543">
    <property type="term" value="F:phospholipid binding"/>
    <property type="evidence" value="ECO:0007669"/>
    <property type="project" value="TreeGrafter"/>
</dbReference>
<sequence>MSGDILGAGLITELRKRCPNAKFVGIGGPKMLAAGFETWFPMETLSVMGLFEVIKHLPELLRVRRQLLTRLYDLSPDIFIGIDAPDFNLGVEKRLKAKGIKTVHYVSPSVWAWRPKRIFKIDKATDLVLSLLPFEKAFYDRHHVACEFVGHPLADEIPLNSDKSQARQVLSLPAEGLYLAVLPGSRGGEMEKLLPTFIETALRLKKSLPDLTCLMPLANEARKAQYHEIVAQYPGAEGLFACFDGQSREVMAAADTILLASGTAALEAMLVNRPMVVAYKVSEMTYWLARKLVKVNYVSLPNLLADAPLVPELLQHDATPEKLYQTLHQLLSSDSSDMTQQFESLHLALRQGASASAAAAVINVMGS</sequence>